<dbReference type="Proteomes" id="UP000070700">
    <property type="component" value="Unassembled WGS sequence"/>
</dbReference>
<keyword evidence="2" id="KW-1185">Reference proteome</keyword>
<gene>
    <name evidence="1" type="ORF">LY89DRAFT_667079</name>
</gene>
<accession>A0A194XFV1</accession>
<dbReference type="InParanoid" id="A0A194XFV1"/>
<evidence type="ECO:0000313" key="1">
    <source>
        <dbReference type="EMBL" id="KUJ19075.1"/>
    </source>
</evidence>
<proteinExistence type="predicted"/>
<dbReference type="GeneID" id="28822681"/>
<name>A0A194XFV1_MOLSC</name>
<dbReference type="RefSeq" id="XP_018073430.1">
    <property type="nucleotide sequence ID" value="XM_018212955.1"/>
</dbReference>
<organism evidence="1 2">
    <name type="scientific">Mollisia scopiformis</name>
    <name type="common">Conifer needle endophyte fungus</name>
    <name type="synonym">Phialocephala scopiformis</name>
    <dbReference type="NCBI Taxonomy" id="149040"/>
    <lineage>
        <taxon>Eukaryota</taxon>
        <taxon>Fungi</taxon>
        <taxon>Dikarya</taxon>
        <taxon>Ascomycota</taxon>
        <taxon>Pezizomycotina</taxon>
        <taxon>Leotiomycetes</taxon>
        <taxon>Helotiales</taxon>
        <taxon>Mollisiaceae</taxon>
        <taxon>Mollisia</taxon>
    </lineage>
</organism>
<dbReference type="EMBL" id="KQ947411">
    <property type="protein sequence ID" value="KUJ19075.1"/>
    <property type="molecule type" value="Genomic_DNA"/>
</dbReference>
<evidence type="ECO:0000313" key="2">
    <source>
        <dbReference type="Proteomes" id="UP000070700"/>
    </source>
</evidence>
<sequence>MTAATTVLRKSRNHTTPNPIANFVKIPEEKVDISMFNKPGSQRHWRRRPKARKTKNLKSIVTQYSVASLAKCALGPSLSSRADQDIDINDEATRLRTRQDSSIASNTANLFSHRYTSVIVPARIIWAPSRQHHVNISCALSNRDGDYTVTLMWPCRTTIRRIQYLDNDKDEMNIPSSPASTIRADLFQHLTTPYHSPTSSHHVLAQPRHLALFSH</sequence>
<reference evidence="1 2" key="1">
    <citation type="submission" date="2015-10" db="EMBL/GenBank/DDBJ databases">
        <title>Full genome of DAOMC 229536 Phialocephala scopiformis, a fungal endophyte of spruce producing the potent anti-insectan compound rugulosin.</title>
        <authorList>
            <consortium name="DOE Joint Genome Institute"/>
            <person name="Walker A.K."/>
            <person name="Frasz S.L."/>
            <person name="Seifert K.A."/>
            <person name="Miller J.D."/>
            <person name="Mondo S.J."/>
            <person name="Labutti K."/>
            <person name="Lipzen A."/>
            <person name="Dockter R."/>
            <person name="Kennedy M."/>
            <person name="Grigoriev I.V."/>
            <person name="Spatafora J.W."/>
        </authorList>
    </citation>
    <scope>NUCLEOTIDE SEQUENCE [LARGE SCALE GENOMIC DNA]</scope>
    <source>
        <strain evidence="1 2">CBS 120377</strain>
    </source>
</reference>
<dbReference type="KEGG" id="psco:LY89DRAFT_667079"/>
<dbReference type="AlphaFoldDB" id="A0A194XFV1"/>
<protein>
    <submittedName>
        <fullName evidence="1">Uncharacterized protein</fullName>
    </submittedName>
</protein>